<dbReference type="SMART" id="SM00981">
    <property type="entry name" value="THUMP"/>
    <property type="match status" value="1"/>
</dbReference>
<dbReference type="Proteomes" id="UP001652628">
    <property type="component" value="Chromosome 3"/>
</dbReference>
<feature type="region of interest" description="Disordered" evidence="2">
    <location>
        <begin position="276"/>
        <end position="347"/>
    </location>
</feature>
<keyword evidence="4" id="KW-1185">Reference proteome</keyword>
<evidence type="ECO:0000256" key="2">
    <source>
        <dbReference type="SAM" id="MobiDB-lite"/>
    </source>
</evidence>
<dbReference type="GeneID" id="108020207"/>
<evidence type="ECO:0000313" key="5">
    <source>
        <dbReference type="RefSeq" id="XP_036670773.3"/>
    </source>
</evidence>
<dbReference type="Gene3D" id="3.30.2300.10">
    <property type="entry name" value="THUMP superfamily"/>
    <property type="match status" value="1"/>
</dbReference>
<dbReference type="GO" id="GO:0003723">
    <property type="term" value="F:RNA binding"/>
    <property type="evidence" value="ECO:0007669"/>
    <property type="project" value="UniProtKB-UniRule"/>
</dbReference>
<evidence type="ECO:0000259" key="3">
    <source>
        <dbReference type="PROSITE" id="PS51165"/>
    </source>
</evidence>
<feature type="compositionally biased region" description="Basic and acidic residues" evidence="2">
    <location>
        <begin position="277"/>
        <end position="347"/>
    </location>
</feature>
<dbReference type="AlphaFoldDB" id="A0AB40A382"/>
<keyword evidence="1" id="KW-0694">RNA-binding</keyword>
<dbReference type="PANTHER" id="PTHR13452:SF10">
    <property type="entry name" value="THUMP DOMAIN-CONTAINING PROTEIN 1"/>
    <property type="match status" value="1"/>
</dbReference>
<dbReference type="RefSeq" id="XP_036670773.3">
    <property type="nucleotide sequence ID" value="XM_036814878.3"/>
</dbReference>
<dbReference type="CDD" id="cd11717">
    <property type="entry name" value="THUMP_THUMPD1_like"/>
    <property type="match status" value="1"/>
</dbReference>
<protein>
    <submittedName>
        <fullName evidence="5">THUMP domain-containing protein 1 homolog</fullName>
    </submittedName>
</protein>
<accession>A0AB40A382</accession>
<dbReference type="PROSITE" id="PS51165">
    <property type="entry name" value="THUMP"/>
    <property type="match status" value="1"/>
</dbReference>
<organism evidence="4 5">
    <name type="scientific">Drosophila suzukii</name>
    <name type="common">Spotted-wing drosophila fruit fly</name>
    <dbReference type="NCBI Taxonomy" id="28584"/>
    <lineage>
        <taxon>Eukaryota</taxon>
        <taxon>Metazoa</taxon>
        <taxon>Ecdysozoa</taxon>
        <taxon>Arthropoda</taxon>
        <taxon>Hexapoda</taxon>
        <taxon>Insecta</taxon>
        <taxon>Pterygota</taxon>
        <taxon>Neoptera</taxon>
        <taxon>Endopterygota</taxon>
        <taxon>Diptera</taxon>
        <taxon>Brachycera</taxon>
        <taxon>Muscomorpha</taxon>
        <taxon>Ephydroidea</taxon>
        <taxon>Drosophilidae</taxon>
        <taxon>Drosophila</taxon>
        <taxon>Sophophora</taxon>
    </lineage>
</organism>
<gene>
    <name evidence="5" type="primary">LOC108020207</name>
</gene>
<name>A0AB40A382_DROSZ</name>
<feature type="domain" description="THUMP" evidence="3">
    <location>
        <begin position="154"/>
        <end position="260"/>
    </location>
</feature>
<proteinExistence type="predicted"/>
<dbReference type="PANTHER" id="PTHR13452">
    <property type="entry name" value="THUMP DOMAIN CONTAINING PROTEIN 1-RELATED"/>
    <property type="match status" value="1"/>
</dbReference>
<evidence type="ECO:0000313" key="4">
    <source>
        <dbReference type="Proteomes" id="UP001652628"/>
    </source>
</evidence>
<dbReference type="InterPro" id="IPR040183">
    <property type="entry name" value="THUMPD1-like"/>
</dbReference>
<dbReference type="GO" id="GO:0006400">
    <property type="term" value="P:tRNA modification"/>
    <property type="evidence" value="ECO:0007669"/>
    <property type="project" value="InterPro"/>
</dbReference>
<dbReference type="SUPFAM" id="SSF143437">
    <property type="entry name" value="THUMP domain-like"/>
    <property type="match status" value="1"/>
</dbReference>
<sequence length="347" mass="38970">MEPSAKKSKMTKNHKFMNNKKKYFHAKRQALQPGQRGFFATCNINEKACVRECYNLLNHYADLLYGPEQPENELEKKQPEDGSVGDAKDDAGKPAKGSTSDEDDDLEAAAAKCREKLSQRKVRFQNVDTNTTNCVFIRTQLEDPVALGKHIINDIATTGKSMSRFVLRLVPIEAVCRANMPDIISAAGVLFDKHFLKEPTSYGIIFNHRYNQQIKRDDIIMQLADLVNSKNVGNTVDLKEAKKSIIVEVLRGWCLLSVIDNYLGCKKFNLAELANPSEKKTSGEGDSKSEKSSEDSKTNKETNKSIENEDSKSKESVEKENKSDMSAEESKSNEEDKESKADKEQTN</sequence>
<evidence type="ECO:0000256" key="1">
    <source>
        <dbReference type="PROSITE-ProRule" id="PRU00529"/>
    </source>
</evidence>
<reference evidence="5" key="1">
    <citation type="submission" date="2025-08" db="UniProtKB">
        <authorList>
            <consortium name="RefSeq"/>
        </authorList>
    </citation>
    <scope>IDENTIFICATION</scope>
</reference>
<dbReference type="Pfam" id="PF02926">
    <property type="entry name" value="THUMP"/>
    <property type="match status" value="1"/>
</dbReference>
<feature type="compositionally biased region" description="Basic and acidic residues" evidence="2">
    <location>
        <begin position="73"/>
        <end position="93"/>
    </location>
</feature>
<dbReference type="InterPro" id="IPR004114">
    <property type="entry name" value="THUMP_dom"/>
</dbReference>
<feature type="region of interest" description="Disordered" evidence="2">
    <location>
        <begin position="71"/>
        <end position="105"/>
    </location>
</feature>